<sequence length="228" mass="24462">MSDTTTPLPDLRRDDARYVLVSTWRVGDPAAQRAAAEAALAEWRGSPWPPGLLAHSVLLGTEGHTLLHYSQWTAERAVEDFRRAGRAARNAGIDARMPGIERVEATGYRLYRSAVPAEDVQPGVVVLVTFDTTSAEVGEGFVDALLSLRSGPALGAAPEGMRANHFHVAVDGSRVLNWAEFADEGAHQRVVDSSLRAGDEVPGLIGRTPGLTPLGFRRYLPYGTAVPG</sequence>
<comment type="caution">
    <text evidence="1">The sequence shown here is derived from an EMBL/GenBank/DDBJ whole genome shotgun (WGS) entry which is preliminary data.</text>
</comment>
<organism evidence="1 2">
    <name type="scientific">Prauserella muralis</name>
    <dbReference type="NCBI Taxonomy" id="588067"/>
    <lineage>
        <taxon>Bacteria</taxon>
        <taxon>Bacillati</taxon>
        <taxon>Actinomycetota</taxon>
        <taxon>Actinomycetes</taxon>
        <taxon>Pseudonocardiales</taxon>
        <taxon>Pseudonocardiaceae</taxon>
        <taxon>Prauserella</taxon>
    </lineage>
</organism>
<reference evidence="1 2" key="1">
    <citation type="submission" date="2016-07" db="EMBL/GenBank/DDBJ databases">
        <title>Draft genome sequence of Prauserella muralis DSM 45305, isolated from a mould-covered wall in an indoor environment.</title>
        <authorList>
            <person name="Ruckert C."/>
            <person name="Albersmeier A."/>
            <person name="Jiang C.-L."/>
            <person name="Jiang Y."/>
            <person name="Kalinowski J."/>
            <person name="Schneider O."/>
            <person name="Winkler A."/>
            <person name="Zotchev S.B."/>
        </authorList>
    </citation>
    <scope>NUCLEOTIDE SEQUENCE [LARGE SCALE GENOMIC DNA]</scope>
    <source>
        <strain evidence="1 2">DSM 45305</strain>
    </source>
</reference>
<dbReference type="SUPFAM" id="SSF54909">
    <property type="entry name" value="Dimeric alpha+beta barrel"/>
    <property type="match status" value="1"/>
</dbReference>
<proteinExistence type="predicted"/>
<dbReference type="EMBL" id="MASW01000002">
    <property type="protein sequence ID" value="PXY27975.1"/>
    <property type="molecule type" value="Genomic_DNA"/>
</dbReference>
<accession>A0A2V4B4B0</accession>
<name>A0A2V4B4B0_9PSEU</name>
<dbReference type="AlphaFoldDB" id="A0A2V4B4B0"/>
<keyword evidence="2" id="KW-1185">Reference proteome</keyword>
<dbReference type="InterPro" id="IPR011008">
    <property type="entry name" value="Dimeric_a/b-barrel"/>
</dbReference>
<dbReference type="OrthoDB" id="1493813at2"/>
<dbReference type="Proteomes" id="UP000249915">
    <property type="component" value="Unassembled WGS sequence"/>
</dbReference>
<protein>
    <submittedName>
        <fullName evidence="1">Uncharacterized protein</fullName>
    </submittedName>
</protein>
<dbReference type="Gene3D" id="3.30.70.100">
    <property type="match status" value="2"/>
</dbReference>
<dbReference type="RefSeq" id="WP_112281988.1">
    <property type="nucleotide sequence ID" value="NZ_MASW01000002.1"/>
</dbReference>
<gene>
    <name evidence="1" type="ORF">BAY60_16645</name>
</gene>
<evidence type="ECO:0000313" key="1">
    <source>
        <dbReference type="EMBL" id="PXY27975.1"/>
    </source>
</evidence>
<evidence type="ECO:0000313" key="2">
    <source>
        <dbReference type="Proteomes" id="UP000249915"/>
    </source>
</evidence>